<protein>
    <submittedName>
        <fullName evidence="2">Uncharacterized protein</fullName>
    </submittedName>
</protein>
<dbReference type="AlphaFoldDB" id="A0A450S5P6"/>
<sequence length="94" mass="9455">MVGAGGAGGDPAHKIANTTQEAMRESPLAPGTALDDAGENRYQDAGDERGAVGRPSLVPKRCLGTREGEAPLPGSEAALPGLGFPSSAWEPETG</sequence>
<reference evidence="2" key="1">
    <citation type="submission" date="2019-02" db="EMBL/GenBank/DDBJ databases">
        <authorList>
            <person name="Gruber-Vodicka R. H."/>
            <person name="Seah K. B. B."/>
        </authorList>
    </citation>
    <scope>NUCLEOTIDE SEQUENCE</scope>
    <source>
        <strain evidence="2">BECK_DK47</strain>
    </source>
</reference>
<proteinExistence type="predicted"/>
<gene>
    <name evidence="2" type="ORF">BECKDK2373B_GA0170837_101610</name>
</gene>
<organism evidence="2">
    <name type="scientific">Candidatus Kentrum sp. DK</name>
    <dbReference type="NCBI Taxonomy" id="2126562"/>
    <lineage>
        <taxon>Bacteria</taxon>
        <taxon>Pseudomonadati</taxon>
        <taxon>Pseudomonadota</taxon>
        <taxon>Gammaproteobacteria</taxon>
        <taxon>Candidatus Kentrum</taxon>
    </lineage>
</organism>
<name>A0A450S5P6_9GAMM</name>
<feature type="region of interest" description="Disordered" evidence="1">
    <location>
        <begin position="1"/>
        <end position="94"/>
    </location>
</feature>
<dbReference type="EMBL" id="CAADEX010000016">
    <property type="protein sequence ID" value="VFJ47205.1"/>
    <property type="molecule type" value="Genomic_DNA"/>
</dbReference>
<evidence type="ECO:0000256" key="1">
    <source>
        <dbReference type="SAM" id="MobiDB-lite"/>
    </source>
</evidence>
<accession>A0A450S5P6</accession>
<evidence type="ECO:0000313" key="2">
    <source>
        <dbReference type="EMBL" id="VFJ47205.1"/>
    </source>
</evidence>
<feature type="compositionally biased region" description="Basic and acidic residues" evidence="1">
    <location>
        <begin position="38"/>
        <end position="51"/>
    </location>
</feature>